<feature type="transmembrane region" description="Helical" evidence="1">
    <location>
        <begin position="12"/>
        <end position="31"/>
    </location>
</feature>
<dbReference type="Proteomes" id="UP000574369">
    <property type="component" value="Unassembled WGS sequence"/>
</dbReference>
<protein>
    <submittedName>
        <fullName evidence="2">Type IV fimbrial biogenesis protein FimT</fullName>
    </submittedName>
</protein>
<comment type="caution">
    <text evidence="2">The sequence shown here is derived from an EMBL/GenBank/DDBJ whole genome shotgun (WGS) entry which is preliminary data.</text>
</comment>
<name>A0ABR6GWT1_9BURK</name>
<organism evidence="2 3">
    <name type="scientific">Roseateles terrae</name>
    <dbReference type="NCBI Taxonomy" id="431060"/>
    <lineage>
        <taxon>Bacteria</taxon>
        <taxon>Pseudomonadati</taxon>
        <taxon>Pseudomonadota</taxon>
        <taxon>Betaproteobacteria</taxon>
        <taxon>Burkholderiales</taxon>
        <taxon>Sphaerotilaceae</taxon>
        <taxon>Roseateles</taxon>
    </lineage>
</organism>
<evidence type="ECO:0000313" key="2">
    <source>
        <dbReference type="EMBL" id="MBB3195719.1"/>
    </source>
</evidence>
<dbReference type="EMBL" id="JACHXO010000005">
    <property type="protein sequence ID" value="MBB3195719.1"/>
    <property type="molecule type" value="Genomic_DNA"/>
</dbReference>
<keyword evidence="1" id="KW-0812">Transmembrane</keyword>
<dbReference type="InterPro" id="IPR012902">
    <property type="entry name" value="N_methyl_site"/>
</dbReference>
<keyword evidence="1" id="KW-0472">Membrane</keyword>
<dbReference type="NCBIfam" id="TIGR02532">
    <property type="entry name" value="IV_pilin_GFxxxE"/>
    <property type="match status" value="1"/>
</dbReference>
<dbReference type="RefSeq" id="WP_088452055.1">
    <property type="nucleotide sequence ID" value="NZ_JACHXO010000005.1"/>
</dbReference>
<proteinExistence type="predicted"/>
<sequence>MQLNACRQRGLTLLELMVVIAIIAIVSAYAMPGLRTWSLNAQLRTTTANLQVALKEAQAEANRSFRQVVFFRTTATTCTGAEQINAAGTRWVIKVLPLVSTDTATVAKCGSLTEASPLVSIAGPTAVCFSSAGRPTALTATVTGVGAACTTGTNSQIIYGVSPATATSNAKALQVWLNLGGSVRACDPTRLSTDAPDGCPAANQATTS</sequence>
<keyword evidence="3" id="KW-1185">Reference proteome</keyword>
<reference evidence="2 3" key="1">
    <citation type="submission" date="2020-08" db="EMBL/GenBank/DDBJ databases">
        <title>Genomic Encyclopedia of Type Strains, Phase III (KMG-III): the genomes of soil and plant-associated and newly described type strains.</title>
        <authorList>
            <person name="Whitman W."/>
        </authorList>
    </citation>
    <scope>NUCLEOTIDE SEQUENCE [LARGE SCALE GENOMIC DNA]</scope>
    <source>
        <strain evidence="2 3">CECT 7247</strain>
    </source>
</reference>
<keyword evidence="1" id="KW-1133">Transmembrane helix</keyword>
<evidence type="ECO:0000313" key="3">
    <source>
        <dbReference type="Proteomes" id="UP000574369"/>
    </source>
</evidence>
<gene>
    <name evidence="2" type="ORF">FHS28_003125</name>
</gene>
<dbReference type="Pfam" id="PF07963">
    <property type="entry name" value="N_methyl"/>
    <property type="match status" value="1"/>
</dbReference>
<dbReference type="SUPFAM" id="SSF54523">
    <property type="entry name" value="Pili subunits"/>
    <property type="match status" value="1"/>
</dbReference>
<evidence type="ECO:0000256" key="1">
    <source>
        <dbReference type="SAM" id="Phobius"/>
    </source>
</evidence>
<dbReference type="InterPro" id="IPR045584">
    <property type="entry name" value="Pilin-like"/>
</dbReference>
<accession>A0ABR6GWT1</accession>
<dbReference type="Gene3D" id="3.30.700.10">
    <property type="entry name" value="Glycoprotein, Type 4 Pilin"/>
    <property type="match status" value="1"/>
</dbReference>